<keyword evidence="13" id="KW-1185">Reference proteome</keyword>
<dbReference type="GO" id="GO:0005829">
    <property type="term" value="C:cytosol"/>
    <property type="evidence" value="ECO:0007669"/>
    <property type="project" value="TreeGrafter"/>
</dbReference>
<dbReference type="KEGG" id="xcl:G4Z02_08140"/>
<dbReference type="PANTHER" id="PTHR10937:SF0">
    <property type="entry name" value="GLUTAMINE--FRUCTOSE-6-PHOSPHATE TRANSAMINASE (ISOMERIZING)"/>
    <property type="match status" value="1"/>
</dbReference>
<keyword evidence="6 12" id="KW-0032">Aminotransferase</keyword>
<dbReference type="InterPro" id="IPR035490">
    <property type="entry name" value="GlmS/FrlB_SIS"/>
</dbReference>
<dbReference type="FunFam" id="3.60.20.10:FF:000006">
    <property type="entry name" value="Glutamine--fructose-6-phosphate aminotransferase [isomerizing]"/>
    <property type="match status" value="1"/>
</dbReference>
<proteinExistence type="predicted"/>
<feature type="domain" description="SIS" evidence="11">
    <location>
        <begin position="284"/>
        <end position="427"/>
    </location>
</feature>
<dbReference type="InterPro" id="IPR029055">
    <property type="entry name" value="Ntn_hydrolases_N"/>
</dbReference>
<dbReference type="PANTHER" id="PTHR10937">
    <property type="entry name" value="GLUCOSAMINE--FRUCTOSE-6-PHOSPHATE AMINOTRANSFERASE, ISOMERIZING"/>
    <property type="match status" value="1"/>
</dbReference>
<dbReference type="PROSITE" id="PS51464">
    <property type="entry name" value="SIS"/>
    <property type="match status" value="2"/>
</dbReference>
<feature type="domain" description="Glutamine amidotransferase type-2" evidence="10">
    <location>
        <begin position="2"/>
        <end position="218"/>
    </location>
</feature>
<comment type="catalytic activity">
    <reaction evidence="1">
        <text>D-fructose 6-phosphate + L-glutamine = D-glucosamine 6-phosphate + L-glutamate</text>
        <dbReference type="Rhea" id="RHEA:13237"/>
        <dbReference type="ChEBI" id="CHEBI:29985"/>
        <dbReference type="ChEBI" id="CHEBI:58359"/>
        <dbReference type="ChEBI" id="CHEBI:58725"/>
        <dbReference type="ChEBI" id="CHEBI:61527"/>
        <dbReference type="EC" id="2.6.1.16"/>
    </reaction>
</comment>
<dbReference type="SUPFAM" id="SSF53697">
    <property type="entry name" value="SIS domain"/>
    <property type="match status" value="1"/>
</dbReference>
<dbReference type="FunFam" id="3.40.50.10490:FF:000022">
    <property type="entry name" value="Glutamine--fructose-6-phosphate aminotransferase [isomerizing]"/>
    <property type="match status" value="1"/>
</dbReference>
<evidence type="ECO:0000256" key="9">
    <source>
        <dbReference type="ARBA" id="ARBA00022962"/>
    </source>
</evidence>
<dbReference type="Proteomes" id="UP000514720">
    <property type="component" value="Chromosome"/>
</dbReference>
<dbReference type="InterPro" id="IPR035466">
    <property type="entry name" value="GlmS/AgaS_SIS"/>
</dbReference>
<dbReference type="CDD" id="cd00714">
    <property type="entry name" value="GFAT"/>
    <property type="match status" value="1"/>
</dbReference>
<accession>A0A7L7KUP3</accession>
<evidence type="ECO:0000256" key="5">
    <source>
        <dbReference type="ARBA" id="ARBA00022490"/>
    </source>
</evidence>
<reference evidence="12 13" key="1">
    <citation type="submission" date="2020-02" db="EMBL/GenBank/DDBJ databases">
        <authorList>
            <person name="Zheng R.K."/>
            <person name="Sun C.M."/>
        </authorList>
    </citation>
    <scope>NUCLEOTIDE SEQUENCE [LARGE SCALE GENOMIC DNA]</scope>
    <source>
        <strain evidence="13">zrk13</strain>
    </source>
</reference>
<protein>
    <recommendedName>
        <fullName evidence="4">Glutamine--fructose-6-phosphate aminotransferase [isomerizing]</fullName>
        <ecNumber evidence="3">2.6.1.16</ecNumber>
    </recommendedName>
</protein>
<evidence type="ECO:0000256" key="1">
    <source>
        <dbReference type="ARBA" id="ARBA00001031"/>
    </source>
</evidence>
<dbReference type="InterPro" id="IPR005855">
    <property type="entry name" value="GFAT"/>
</dbReference>
<dbReference type="GO" id="GO:0006487">
    <property type="term" value="P:protein N-linked glycosylation"/>
    <property type="evidence" value="ECO:0007669"/>
    <property type="project" value="TreeGrafter"/>
</dbReference>
<dbReference type="SUPFAM" id="SSF56235">
    <property type="entry name" value="N-terminal nucleophile aminohydrolases (Ntn hydrolases)"/>
    <property type="match status" value="1"/>
</dbReference>
<organism evidence="12 13">
    <name type="scientific">Candidatus Xianfuyuplasma coldseepsis</name>
    <dbReference type="NCBI Taxonomy" id="2782163"/>
    <lineage>
        <taxon>Bacteria</taxon>
        <taxon>Bacillati</taxon>
        <taxon>Mycoplasmatota</taxon>
        <taxon>Mollicutes</taxon>
        <taxon>Candidatus Izemoplasmatales</taxon>
        <taxon>Candidatus Izemoplasmataceae</taxon>
        <taxon>Candidatus Xianfuyuplasma</taxon>
    </lineage>
</organism>
<dbReference type="InterPro" id="IPR017932">
    <property type="entry name" value="GATase_2_dom"/>
</dbReference>
<dbReference type="EC" id="2.6.1.16" evidence="3"/>
<sequence length="595" mass="66411">MCGIVGYIGTKDAREIIINGLKRLEYRGYDSAGIALQNCENGDFNMYKDKGRVAHLESITDFSYSSCLGIGHTRWATHGVPNQENSHPQTSNTGRFFIVHNGVIDNYKELITSHLNDSVFSSETDTEVIAHLIERYSYTMSVNEAIRKTMSLLEGSYALAIIDTYNPYRLYACKNKSPLLIGVSDDGVIVASDVMACVGYSDRFVPLEDKTFVEIDGAKYHIRDIIGKEVVHKERPIDVDYFNIEKGEFSHFMLKEIMEQPAALRTIIGTYFNDDGSVRVNRNILDAIRTSDRLYIIAAGTSMNAGYVGKELFETLAEIPTEVHIASEFAYNMPLLSDNPLFIFISQSGETADLRAVLVNIKAKGYRSLTITNVKTSTLAREADHYVEIMAGPEIAVASTKAYTAQIAILSILAYGLESHRMDLRKELSKVAISIENIIDRRDYIEALVEEYLTKRNCFYIGRGIDYYGCLEASLKLKEISYIQTEGFAAGELKHGTIALIEEGTPVIAIISQRAIAKNTRSNLNEVKSRGAKTLVISTKSVHQSEDQIVVDDVYESFSPILTVIPAQFIAYYAALHRGYDIDKPRNLAKSVTVE</sequence>
<gene>
    <name evidence="12" type="primary">glmS</name>
    <name evidence="12" type="ORF">G4Z02_08140</name>
</gene>
<dbReference type="CDD" id="cd05009">
    <property type="entry name" value="SIS_GlmS_GlmD_2"/>
    <property type="match status" value="1"/>
</dbReference>
<dbReference type="AlphaFoldDB" id="A0A7L7KUP3"/>
<evidence type="ECO:0000313" key="13">
    <source>
        <dbReference type="Proteomes" id="UP000514720"/>
    </source>
</evidence>
<dbReference type="Gene3D" id="3.60.20.10">
    <property type="entry name" value="Glutamine Phosphoribosylpyrophosphate, subunit 1, domain 1"/>
    <property type="match status" value="1"/>
</dbReference>
<name>A0A7L7KUP3_9MOLU</name>
<comment type="subcellular location">
    <subcellularLocation>
        <location evidence="2">Cytoplasm</location>
    </subcellularLocation>
</comment>
<dbReference type="Gene3D" id="3.40.50.10490">
    <property type="entry name" value="Glucose-6-phosphate isomerase like protein, domain 1"/>
    <property type="match status" value="2"/>
</dbReference>
<dbReference type="InterPro" id="IPR047084">
    <property type="entry name" value="GFAT_N"/>
</dbReference>
<evidence type="ECO:0000256" key="8">
    <source>
        <dbReference type="ARBA" id="ARBA00022737"/>
    </source>
</evidence>
<evidence type="ECO:0000256" key="6">
    <source>
        <dbReference type="ARBA" id="ARBA00022576"/>
    </source>
</evidence>
<evidence type="ECO:0000259" key="10">
    <source>
        <dbReference type="PROSITE" id="PS51278"/>
    </source>
</evidence>
<dbReference type="CDD" id="cd05008">
    <property type="entry name" value="SIS_GlmS_GlmD_1"/>
    <property type="match status" value="1"/>
</dbReference>
<dbReference type="NCBIfam" id="TIGR01135">
    <property type="entry name" value="glmS"/>
    <property type="match status" value="1"/>
</dbReference>
<dbReference type="Pfam" id="PF01380">
    <property type="entry name" value="SIS"/>
    <property type="match status" value="2"/>
</dbReference>
<dbReference type="InterPro" id="IPR046348">
    <property type="entry name" value="SIS_dom_sf"/>
</dbReference>
<dbReference type="FunFam" id="3.40.50.10490:FF:000001">
    <property type="entry name" value="Glutamine--fructose-6-phosphate aminotransferase [isomerizing]"/>
    <property type="match status" value="1"/>
</dbReference>
<evidence type="ECO:0000256" key="4">
    <source>
        <dbReference type="ARBA" id="ARBA00016090"/>
    </source>
</evidence>
<evidence type="ECO:0000256" key="3">
    <source>
        <dbReference type="ARBA" id="ARBA00012916"/>
    </source>
</evidence>
<dbReference type="NCBIfam" id="NF001484">
    <property type="entry name" value="PRK00331.1"/>
    <property type="match status" value="1"/>
</dbReference>
<dbReference type="GO" id="GO:0006002">
    <property type="term" value="P:fructose 6-phosphate metabolic process"/>
    <property type="evidence" value="ECO:0007669"/>
    <property type="project" value="TreeGrafter"/>
</dbReference>
<dbReference type="Pfam" id="PF13522">
    <property type="entry name" value="GATase_6"/>
    <property type="match status" value="1"/>
</dbReference>
<feature type="domain" description="SIS" evidence="11">
    <location>
        <begin position="448"/>
        <end position="585"/>
    </location>
</feature>
<evidence type="ECO:0000259" key="11">
    <source>
        <dbReference type="PROSITE" id="PS51464"/>
    </source>
</evidence>
<evidence type="ECO:0000256" key="2">
    <source>
        <dbReference type="ARBA" id="ARBA00004496"/>
    </source>
</evidence>
<dbReference type="GO" id="GO:0004360">
    <property type="term" value="F:glutamine-fructose-6-phosphate transaminase (isomerizing) activity"/>
    <property type="evidence" value="ECO:0007669"/>
    <property type="project" value="UniProtKB-EC"/>
</dbReference>
<dbReference type="RefSeq" id="WP_258877519.1">
    <property type="nucleotide sequence ID" value="NZ_CP048914.1"/>
</dbReference>
<dbReference type="InterPro" id="IPR001347">
    <property type="entry name" value="SIS_dom"/>
</dbReference>
<keyword evidence="5" id="KW-0963">Cytoplasm</keyword>
<evidence type="ECO:0000313" key="12">
    <source>
        <dbReference type="EMBL" id="QMS85714.1"/>
    </source>
</evidence>
<evidence type="ECO:0000256" key="7">
    <source>
        <dbReference type="ARBA" id="ARBA00022679"/>
    </source>
</evidence>
<keyword evidence="9" id="KW-0315">Glutamine amidotransferase</keyword>
<dbReference type="GO" id="GO:0006047">
    <property type="term" value="P:UDP-N-acetylglucosamine metabolic process"/>
    <property type="evidence" value="ECO:0007669"/>
    <property type="project" value="TreeGrafter"/>
</dbReference>
<dbReference type="EMBL" id="CP048914">
    <property type="protein sequence ID" value="QMS85714.1"/>
    <property type="molecule type" value="Genomic_DNA"/>
</dbReference>
<keyword evidence="8" id="KW-0677">Repeat</keyword>
<dbReference type="GO" id="GO:0097367">
    <property type="term" value="F:carbohydrate derivative binding"/>
    <property type="evidence" value="ECO:0007669"/>
    <property type="project" value="InterPro"/>
</dbReference>
<dbReference type="PROSITE" id="PS51278">
    <property type="entry name" value="GATASE_TYPE_2"/>
    <property type="match status" value="1"/>
</dbReference>
<keyword evidence="7 12" id="KW-0808">Transferase</keyword>